<protein>
    <submittedName>
        <fullName evidence="3">DgyrCDS4369</fullName>
    </submittedName>
</protein>
<keyword evidence="2" id="KW-1133">Transmembrane helix</keyword>
<evidence type="ECO:0000256" key="1">
    <source>
        <dbReference type="SAM" id="MobiDB-lite"/>
    </source>
</evidence>
<evidence type="ECO:0000256" key="2">
    <source>
        <dbReference type="SAM" id="Phobius"/>
    </source>
</evidence>
<sequence length="205" mass="23440">MQTSGDERLSAEFVVTYSVLTFFLLLVFALSFLHYHIENREKYQRRRERIEALKDDTNESENFCGVNRATSLKPFVRTRMSMLYNKIDVKPIVTHFALGFHEDLSVSNWSKIIKSPMGRKRKKSRWAYATGFAKDNYKSFKYSSNESSSDKTDSDHFSSEIEDCAHSSQTRKAVNKPAVTKTKAKSHMGSLSVGVSVLNNRVNSS</sequence>
<dbReference type="EMBL" id="CAJFCJ010000006">
    <property type="protein sequence ID" value="CAD5115390.1"/>
    <property type="molecule type" value="Genomic_DNA"/>
</dbReference>
<feature type="compositionally biased region" description="Basic and acidic residues" evidence="1">
    <location>
        <begin position="148"/>
        <end position="165"/>
    </location>
</feature>
<reference evidence="3 4" key="1">
    <citation type="submission" date="2020-08" db="EMBL/GenBank/DDBJ databases">
        <authorList>
            <person name="Hejnol A."/>
        </authorList>
    </citation>
    <scope>NUCLEOTIDE SEQUENCE [LARGE SCALE GENOMIC DNA]</scope>
</reference>
<dbReference type="Proteomes" id="UP000549394">
    <property type="component" value="Unassembled WGS sequence"/>
</dbReference>
<keyword evidence="4" id="KW-1185">Reference proteome</keyword>
<organism evidence="3 4">
    <name type="scientific">Dimorphilus gyrociliatus</name>
    <dbReference type="NCBI Taxonomy" id="2664684"/>
    <lineage>
        <taxon>Eukaryota</taxon>
        <taxon>Metazoa</taxon>
        <taxon>Spiralia</taxon>
        <taxon>Lophotrochozoa</taxon>
        <taxon>Annelida</taxon>
        <taxon>Polychaeta</taxon>
        <taxon>Polychaeta incertae sedis</taxon>
        <taxon>Dinophilidae</taxon>
        <taxon>Dimorphilus</taxon>
    </lineage>
</organism>
<accession>A0A7I8VIA6</accession>
<dbReference type="AlphaFoldDB" id="A0A7I8VIA6"/>
<gene>
    <name evidence="3" type="ORF">DGYR_LOCUS4137</name>
</gene>
<evidence type="ECO:0000313" key="3">
    <source>
        <dbReference type="EMBL" id="CAD5115390.1"/>
    </source>
</evidence>
<proteinExistence type="predicted"/>
<comment type="caution">
    <text evidence="3">The sequence shown here is derived from an EMBL/GenBank/DDBJ whole genome shotgun (WGS) entry which is preliminary data.</text>
</comment>
<feature type="transmembrane region" description="Helical" evidence="2">
    <location>
        <begin position="14"/>
        <end position="37"/>
    </location>
</feature>
<keyword evidence="2" id="KW-0472">Membrane</keyword>
<keyword evidence="2" id="KW-0812">Transmembrane</keyword>
<evidence type="ECO:0000313" key="4">
    <source>
        <dbReference type="Proteomes" id="UP000549394"/>
    </source>
</evidence>
<name>A0A7I8VIA6_9ANNE</name>
<feature type="region of interest" description="Disordered" evidence="1">
    <location>
        <begin position="142"/>
        <end position="190"/>
    </location>
</feature>